<keyword evidence="1" id="KW-0472">Membrane</keyword>
<organism evidence="2 3">
    <name type="scientific">Nitrososphaera gargensis (strain Ga9.2)</name>
    <dbReference type="NCBI Taxonomy" id="1237085"/>
    <lineage>
        <taxon>Archaea</taxon>
        <taxon>Nitrososphaerota</taxon>
        <taxon>Nitrososphaeria</taxon>
        <taxon>Nitrososphaerales</taxon>
        <taxon>Nitrososphaeraceae</taxon>
        <taxon>Nitrososphaera</taxon>
    </lineage>
</organism>
<evidence type="ECO:0000313" key="2">
    <source>
        <dbReference type="EMBL" id="AFU57359.1"/>
    </source>
</evidence>
<dbReference type="STRING" id="1237085.Ngar_c04120"/>
<feature type="transmembrane region" description="Helical" evidence="1">
    <location>
        <begin position="12"/>
        <end position="32"/>
    </location>
</feature>
<keyword evidence="1" id="KW-1133">Transmembrane helix</keyword>
<evidence type="ECO:0000256" key="1">
    <source>
        <dbReference type="SAM" id="Phobius"/>
    </source>
</evidence>
<feature type="transmembrane region" description="Helical" evidence="1">
    <location>
        <begin position="44"/>
        <end position="65"/>
    </location>
</feature>
<sequence length="84" mass="9326">MATIRARLKQRWKMLAVVVGIWIVVMFPIPFLPLFGFPYDETSVHILLMISGIVSIPFTLLALFMNDGSNRNGTKEGTGASSKN</sequence>
<dbReference type="KEGG" id="nga:Ngar_c04120"/>
<dbReference type="EMBL" id="CP002408">
    <property type="protein sequence ID" value="AFU57359.1"/>
    <property type="molecule type" value="Genomic_DNA"/>
</dbReference>
<dbReference type="BioCyc" id="CNIT1237085:G1324-411-MONOMER"/>
<dbReference type="GeneID" id="13796587"/>
<protein>
    <submittedName>
        <fullName evidence="2">Uncharacterized protein</fullName>
    </submittedName>
</protein>
<proteinExistence type="predicted"/>
<reference evidence="2 3" key="1">
    <citation type="journal article" date="2012" name="Environ. Microbiol.">
        <title>The genome of the ammonia-oxidizing Candidatus Nitrososphaera gargensis: insights into metabolic versatility and environmental adaptations.</title>
        <authorList>
            <person name="Spang A."/>
            <person name="Poehlein A."/>
            <person name="Offre P."/>
            <person name="Zumbragel S."/>
            <person name="Haider S."/>
            <person name="Rychlik N."/>
            <person name="Nowka B."/>
            <person name="Schmeisser C."/>
            <person name="Lebedeva E.V."/>
            <person name="Rattei T."/>
            <person name="Bohm C."/>
            <person name="Schmid M."/>
            <person name="Galushko A."/>
            <person name="Hatzenpichler R."/>
            <person name="Weinmaier T."/>
            <person name="Daniel R."/>
            <person name="Schleper C."/>
            <person name="Spieck E."/>
            <person name="Streit W."/>
            <person name="Wagner M."/>
        </authorList>
    </citation>
    <scope>NUCLEOTIDE SEQUENCE [LARGE SCALE GENOMIC DNA]</scope>
    <source>
        <strain evidence="3">Ga9.2</strain>
    </source>
</reference>
<name>K0ILU4_NITGG</name>
<evidence type="ECO:0000313" key="3">
    <source>
        <dbReference type="Proteomes" id="UP000008037"/>
    </source>
</evidence>
<dbReference type="InParanoid" id="K0ILU4"/>
<accession>K0ILU4</accession>
<keyword evidence="1" id="KW-0812">Transmembrane</keyword>
<gene>
    <name evidence="2" type="ordered locus">Ngar_c04120</name>
</gene>
<keyword evidence="3" id="KW-1185">Reference proteome</keyword>
<dbReference type="Proteomes" id="UP000008037">
    <property type="component" value="Chromosome"/>
</dbReference>
<dbReference type="HOGENOM" id="CLU_2519869_0_0_2"/>
<dbReference type="RefSeq" id="WP_015017905.1">
    <property type="nucleotide sequence ID" value="NC_018719.1"/>
</dbReference>
<dbReference type="AlphaFoldDB" id="K0ILU4"/>